<evidence type="ECO:0008006" key="3">
    <source>
        <dbReference type="Google" id="ProtNLM"/>
    </source>
</evidence>
<keyword evidence="2" id="KW-1185">Reference proteome</keyword>
<evidence type="ECO:0000313" key="1">
    <source>
        <dbReference type="EMBL" id="GAA5797554.1"/>
    </source>
</evidence>
<name>A0ABP9XRY6_9FUNG</name>
<protein>
    <recommendedName>
        <fullName evidence="3">Transposase</fullName>
    </recommendedName>
</protein>
<dbReference type="Proteomes" id="UP001476247">
    <property type="component" value="Unassembled WGS sequence"/>
</dbReference>
<organism evidence="1 2">
    <name type="scientific">Helicostylum pulchrum</name>
    <dbReference type="NCBI Taxonomy" id="562976"/>
    <lineage>
        <taxon>Eukaryota</taxon>
        <taxon>Fungi</taxon>
        <taxon>Fungi incertae sedis</taxon>
        <taxon>Mucoromycota</taxon>
        <taxon>Mucoromycotina</taxon>
        <taxon>Mucoromycetes</taxon>
        <taxon>Mucorales</taxon>
        <taxon>Mucorineae</taxon>
        <taxon>Mucoraceae</taxon>
        <taxon>Helicostylum</taxon>
    </lineage>
</organism>
<accession>A0ABP9XRY6</accession>
<dbReference type="EMBL" id="BAABUJ010000008">
    <property type="protein sequence ID" value="GAA5797554.1"/>
    <property type="molecule type" value="Genomic_DNA"/>
</dbReference>
<comment type="caution">
    <text evidence="1">The sequence shown here is derived from an EMBL/GenBank/DDBJ whole genome shotgun (WGS) entry which is preliminary data.</text>
</comment>
<gene>
    <name evidence="1" type="ORF">HPULCUR_002942</name>
</gene>
<sequence>MTVDCVMNTMVCLIPNANPLLAEKESDIEGFGFCPVQSTDFDPIEHVWSILETMIENKRHLFHNSKDPKQTS</sequence>
<proteinExistence type="predicted"/>
<reference evidence="1 2" key="1">
    <citation type="submission" date="2024-04" db="EMBL/GenBank/DDBJ databases">
        <title>genome sequences of Mucor flavus KT1a and Helicostylum pulchrum KT1b strains isolation_sourced from the surface of a dry-aged beef.</title>
        <authorList>
            <person name="Toyotome T."/>
            <person name="Hosono M."/>
            <person name="Torimaru M."/>
            <person name="Fukuda K."/>
            <person name="Mikami N."/>
        </authorList>
    </citation>
    <scope>NUCLEOTIDE SEQUENCE [LARGE SCALE GENOMIC DNA]</scope>
    <source>
        <strain evidence="1 2">KT1b</strain>
    </source>
</reference>
<evidence type="ECO:0000313" key="2">
    <source>
        <dbReference type="Proteomes" id="UP001476247"/>
    </source>
</evidence>